<sequence>MPSPVADESPASPCLPHTDHTCETADDLLPIVLLHGFGGDRKGWVNIQTALASRRRSLAFDLPGHGDAIDWPGTGRSGTAARAVLHSLDHLGLEKVHLVGHSMGGAVSGLIALKASQRIASLTLLSPGGFGPEINHKLLRRYAKATRPDEMEMLLEQFFGWGFRMPKFLARSAADMRQLSGATDALETILDAFMEGSEQKCLPTRQLAELDVPIKVIWGTQDRVLPTRQAHKLPGVLASHIFERVGHMPHLEIPKEVVRLILQNAGEK</sequence>
<dbReference type="PANTHER" id="PTHR43798:SF33">
    <property type="entry name" value="HYDROLASE, PUTATIVE (AFU_ORTHOLOGUE AFUA_2G14860)-RELATED"/>
    <property type="match status" value="1"/>
</dbReference>
<dbReference type="PANTHER" id="PTHR43798">
    <property type="entry name" value="MONOACYLGLYCEROL LIPASE"/>
    <property type="match status" value="1"/>
</dbReference>
<dbReference type="PRINTS" id="PR00111">
    <property type="entry name" value="ABHYDROLASE"/>
</dbReference>
<keyword evidence="3" id="KW-1185">Reference proteome</keyword>
<evidence type="ECO:0000313" key="2">
    <source>
        <dbReference type="EMBL" id="MBO0347487.1"/>
    </source>
</evidence>
<dbReference type="GO" id="GO:0016020">
    <property type="term" value="C:membrane"/>
    <property type="evidence" value="ECO:0007669"/>
    <property type="project" value="TreeGrafter"/>
</dbReference>
<dbReference type="EMBL" id="JAFLNF010000014">
    <property type="protein sequence ID" value="MBO0347487.1"/>
    <property type="molecule type" value="Genomic_DNA"/>
</dbReference>
<keyword evidence="2" id="KW-0378">Hydrolase</keyword>
<feature type="domain" description="AB hydrolase-1" evidence="1">
    <location>
        <begin position="30"/>
        <end position="252"/>
    </location>
</feature>
<dbReference type="Pfam" id="PF00561">
    <property type="entry name" value="Abhydrolase_1"/>
    <property type="match status" value="1"/>
</dbReference>
<dbReference type="GO" id="GO:0016787">
    <property type="term" value="F:hydrolase activity"/>
    <property type="evidence" value="ECO:0007669"/>
    <property type="project" value="UniProtKB-KW"/>
</dbReference>
<proteinExistence type="predicted"/>
<evidence type="ECO:0000259" key="1">
    <source>
        <dbReference type="Pfam" id="PF00561"/>
    </source>
</evidence>
<name>A0A939ES08_9HYPH</name>
<accession>A0A939ES08</accession>
<dbReference type="SUPFAM" id="SSF53474">
    <property type="entry name" value="alpha/beta-Hydrolases"/>
    <property type="match status" value="1"/>
</dbReference>
<gene>
    <name evidence="2" type="ORF">J0X15_19815</name>
</gene>
<dbReference type="InterPro" id="IPR000073">
    <property type="entry name" value="AB_hydrolase_1"/>
</dbReference>
<dbReference type="InterPro" id="IPR029058">
    <property type="entry name" value="AB_hydrolase_fold"/>
</dbReference>
<protein>
    <submittedName>
        <fullName evidence="2">Alpha/beta fold hydrolase</fullName>
    </submittedName>
</protein>
<reference evidence="2" key="1">
    <citation type="submission" date="2021-03" db="EMBL/GenBank/DDBJ databases">
        <title>Roseibium sp. CAU 1637 isolated from Incheon.</title>
        <authorList>
            <person name="Kim W."/>
        </authorList>
    </citation>
    <scope>NUCLEOTIDE SEQUENCE</scope>
    <source>
        <strain evidence="2">CAU 1637</strain>
    </source>
</reference>
<evidence type="ECO:0000313" key="3">
    <source>
        <dbReference type="Proteomes" id="UP000664779"/>
    </source>
</evidence>
<dbReference type="Proteomes" id="UP000664779">
    <property type="component" value="Unassembled WGS sequence"/>
</dbReference>
<dbReference type="Gene3D" id="3.40.50.1820">
    <property type="entry name" value="alpha/beta hydrolase"/>
    <property type="match status" value="1"/>
</dbReference>
<organism evidence="2 3">
    <name type="scientific">Roseibium limicola</name>
    <dbReference type="NCBI Taxonomy" id="2816037"/>
    <lineage>
        <taxon>Bacteria</taxon>
        <taxon>Pseudomonadati</taxon>
        <taxon>Pseudomonadota</taxon>
        <taxon>Alphaproteobacteria</taxon>
        <taxon>Hyphomicrobiales</taxon>
        <taxon>Stappiaceae</taxon>
        <taxon>Roseibium</taxon>
    </lineage>
</organism>
<dbReference type="AlphaFoldDB" id="A0A939ES08"/>
<dbReference type="RefSeq" id="WP_206944685.1">
    <property type="nucleotide sequence ID" value="NZ_JAFLNF010000014.1"/>
</dbReference>
<dbReference type="InterPro" id="IPR050266">
    <property type="entry name" value="AB_hydrolase_sf"/>
</dbReference>
<comment type="caution">
    <text evidence="2">The sequence shown here is derived from an EMBL/GenBank/DDBJ whole genome shotgun (WGS) entry which is preliminary data.</text>
</comment>